<accession>A0A4U1D0E9</accession>
<comment type="caution">
    <text evidence="2">The sequence shown here is derived from an EMBL/GenBank/DDBJ whole genome shotgun (WGS) entry which is preliminary data.</text>
</comment>
<evidence type="ECO:0000256" key="1">
    <source>
        <dbReference type="SAM" id="Phobius"/>
    </source>
</evidence>
<keyword evidence="1" id="KW-1133">Transmembrane helix</keyword>
<dbReference type="Proteomes" id="UP000307756">
    <property type="component" value="Unassembled WGS sequence"/>
</dbReference>
<keyword evidence="1" id="KW-0812">Transmembrane</keyword>
<reference evidence="2 3" key="1">
    <citation type="journal article" date="2011" name="J. Microbiol.">
        <title>Bacillus kyonggiensis sp. nov., isolated from soil of a lettuce field.</title>
        <authorList>
            <person name="Dong K."/>
            <person name="Lee S."/>
        </authorList>
    </citation>
    <scope>NUCLEOTIDE SEQUENCE [LARGE SCALE GENOMIC DNA]</scope>
    <source>
        <strain evidence="2 3">NB22</strain>
    </source>
</reference>
<feature type="transmembrane region" description="Helical" evidence="1">
    <location>
        <begin position="5"/>
        <end position="24"/>
    </location>
</feature>
<proteinExistence type="predicted"/>
<sequence length="96" mass="11003">MFKIFYSISILISGLLFYVSNHMTQTLNINSEFGIVGGNGNPGLFPWIFLFPFFLFFVYGTIKLSMRLLTKLAKAKILQEEGFEKRVSVIQINFPV</sequence>
<dbReference type="AlphaFoldDB" id="A0A4U1D0E9"/>
<evidence type="ECO:0000313" key="2">
    <source>
        <dbReference type="EMBL" id="TKC13860.1"/>
    </source>
</evidence>
<organism evidence="2 3">
    <name type="scientific">Robertmurraya kyonggiensis</name>
    <dbReference type="NCBI Taxonomy" id="1037680"/>
    <lineage>
        <taxon>Bacteria</taxon>
        <taxon>Bacillati</taxon>
        <taxon>Bacillota</taxon>
        <taxon>Bacilli</taxon>
        <taxon>Bacillales</taxon>
        <taxon>Bacillaceae</taxon>
        <taxon>Robertmurraya</taxon>
    </lineage>
</organism>
<keyword evidence="1" id="KW-0472">Membrane</keyword>
<dbReference type="EMBL" id="SWBM01000012">
    <property type="protein sequence ID" value="TKC13860.1"/>
    <property type="molecule type" value="Genomic_DNA"/>
</dbReference>
<name>A0A4U1D0E9_9BACI</name>
<feature type="transmembrane region" description="Helical" evidence="1">
    <location>
        <begin position="44"/>
        <end position="62"/>
    </location>
</feature>
<keyword evidence="3" id="KW-1185">Reference proteome</keyword>
<gene>
    <name evidence="2" type="ORF">FA727_22995</name>
</gene>
<protein>
    <submittedName>
        <fullName evidence="2">Uncharacterized protein</fullName>
    </submittedName>
</protein>
<evidence type="ECO:0000313" key="3">
    <source>
        <dbReference type="Proteomes" id="UP000307756"/>
    </source>
</evidence>